<evidence type="ECO:0000313" key="6">
    <source>
        <dbReference type="EMBL" id="EJT52891.1"/>
    </source>
</evidence>
<dbReference type="GO" id="GO:0005739">
    <property type="term" value="C:mitochondrion"/>
    <property type="evidence" value="ECO:0007669"/>
    <property type="project" value="TreeGrafter"/>
</dbReference>
<evidence type="ECO:0000256" key="4">
    <source>
        <dbReference type="RuleBase" id="RU003830"/>
    </source>
</evidence>
<dbReference type="PROSITE" id="PS50159">
    <property type="entry name" value="RIBOSOMAL_S13_2"/>
    <property type="match status" value="1"/>
</dbReference>
<dbReference type="RefSeq" id="XP_014183965.1">
    <property type="nucleotide sequence ID" value="XM_014328490.1"/>
</dbReference>
<reference evidence="6 7" key="1">
    <citation type="journal article" date="2012" name="Eukaryot. Cell">
        <title>Draft genome sequence of CBS 2479, the standard type strain of Trichosporon asahii.</title>
        <authorList>
            <person name="Yang R.Y."/>
            <person name="Li H.T."/>
            <person name="Zhu H."/>
            <person name="Zhou G.P."/>
            <person name="Wang M."/>
            <person name="Wang L."/>
        </authorList>
    </citation>
    <scope>NUCLEOTIDE SEQUENCE [LARGE SCALE GENOMIC DNA]</scope>
    <source>
        <strain evidence="7">ATCC 90039 / CBS 2479 / JCM 2466 / KCTC 7840 / NCYC 2677 / UAMH 7654</strain>
    </source>
</reference>
<comment type="caution">
    <text evidence="6">The sequence shown here is derived from an EMBL/GenBank/DDBJ whole genome shotgun (WGS) entry which is preliminary data.</text>
</comment>
<gene>
    <name evidence="6" type="ORF">A1Q1_00796</name>
</gene>
<dbReference type="GO" id="GO:0015935">
    <property type="term" value="C:small ribosomal subunit"/>
    <property type="evidence" value="ECO:0007669"/>
    <property type="project" value="TreeGrafter"/>
</dbReference>
<dbReference type="EMBL" id="ALBS01000013">
    <property type="protein sequence ID" value="EJT52891.1"/>
    <property type="molecule type" value="Genomic_DNA"/>
</dbReference>
<protein>
    <submittedName>
        <fullName evidence="6">Uncharacterized protein</fullName>
    </submittedName>
</protein>
<evidence type="ECO:0000256" key="5">
    <source>
        <dbReference type="SAM" id="MobiDB-lite"/>
    </source>
</evidence>
<dbReference type="InterPro" id="IPR010979">
    <property type="entry name" value="Ribosomal_uS13-like_H2TH"/>
</dbReference>
<dbReference type="KEGG" id="tasa:A1Q1_00796"/>
<comment type="similarity">
    <text evidence="1 4">Belongs to the universal ribosomal protein uS13 family.</text>
</comment>
<dbReference type="GO" id="GO:0003723">
    <property type="term" value="F:RNA binding"/>
    <property type="evidence" value="ECO:0007669"/>
    <property type="project" value="InterPro"/>
</dbReference>
<dbReference type="Gene3D" id="4.10.910.10">
    <property type="entry name" value="30s ribosomal protein s13, domain 2"/>
    <property type="match status" value="1"/>
</dbReference>
<dbReference type="Gene3D" id="1.10.8.50">
    <property type="match status" value="1"/>
</dbReference>
<dbReference type="GO" id="GO:0006412">
    <property type="term" value="P:translation"/>
    <property type="evidence" value="ECO:0007669"/>
    <property type="project" value="InterPro"/>
</dbReference>
<dbReference type="GO" id="GO:0003735">
    <property type="term" value="F:structural constituent of ribosome"/>
    <property type="evidence" value="ECO:0007669"/>
    <property type="project" value="InterPro"/>
</dbReference>
<evidence type="ECO:0000256" key="2">
    <source>
        <dbReference type="ARBA" id="ARBA00022980"/>
    </source>
</evidence>
<name>J5TUB3_TRIAS</name>
<sequence length="159" mass="17676">MHLLGHHLADYKVLKYALRKFFGISYSTADRLLARLSIPEKALVSSLTERQVTALSSYLSAPSTSTPPGPTPVTPPHATDAQVRAALEDAKRKGPDPMDTLEIESDLRRNRKADIQHLADVGSYRGRRHAMSLPVRGQNTRSNGLTARKLNHLKRRNMS</sequence>
<dbReference type="OrthoDB" id="525520at2759"/>
<dbReference type="InterPro" id="IPR001892">
    <property type="entry name" value="Ribosomal_uS13"/>
</dbReference>
<feature type="compositionally biased region" description="Pro residues" evidence="5">
    <location>
        <begin position="65"/>
        <end position="75"/>
    </location>
</feature>
<dbReference type="HOGENOM" id="CLU_103849_2_0_1"/>
<feature type="region of interest" description="Disordered" evidence="5">
    <location>
        <begin position="58"/>
        <end position="79"/>
    </location>
</feature>
<keyword evidence="2 4" id="KW-0689">Ribosomal protein</keyword>
<evidence type="ECO:0000256" key="3">
    <source>
        <dbReference type="ARBA" id="ARBA00023274"/>
    </source>
</evidence>
<evidence type="ECO:0000256" key="1">
    <source>
        <dbReference type="ARBA" id="ARBA00008080"/>
    </source>
</evidence>
<keyword evidence="3 4" id="KW-0687">Ribonucleoprotein</keyword>
<organism evidence="6 7">
    <name type="scientific">Trichosporon asahii var. asahii (strain ATCC 90039 / CBS 2479 / JCM 2466 / KCTC 7840 / NBRC 103889/ NCYC 2677 / UAMH 7654)</name>
    <name type="common">Yeast</name>
    <dbReference type="NCBI Taxonomy" id="1186058"/>
    <lineage>
        <taxon>Eukaryota</taxon>
        <taxon>Fungi</taxon>
        <taxon>Dikarya</taxon>
        <taxon>Basidiomycota</taxon>
        <taxon>Agaricomycotina</taxon>
        <taxon>Tremellomycetes</taxon>
        <taxon>Trichosporonales</taxon>
        <taxon>Trichosporonaceae</taxon>
        <taxon>Trichosporon</taxon>
    </lineage>
</organism>
<dbReference type="InterPro" id="IPR027437">
    <property type="entry name" value="Rbsml_uS13_C"/>
</dbReference>
<accession>J5TUB3</accession>
<dbReference type="Proteomes" id="UP000002748">
    <property type="component" value="Unassembled WGS sequence"/>
</dbReference>
<dbReference type="PANTHER" id="PTHR10871:SF1">
    <property type="entry name" value="SMALL RIBOSOMAL SUBUNIT PROTEIN US13M"/>
    <property type="match status" value="1"/>
</dbReference>
<dbReference type="GeneID" id="25984310"/>
<dbReference type="PIRSF" id="PIRSF002134">
    <property type="entry name" value="Ribosomal_S13"/>
    <property type="match status" value="1"/>
</dbReference>
<dbReference type="InterPro" id="IPR018269">
    <property type="entry name" value="Ribosomal_uS13_CS"/>
</dbReference>
<dbReference type="SUPFAM" id="SSF46946">
    <property type="entry name" value="S13-like H2TH domain"/>
    <property type="match status" value="1"/>
</dbReference>
<dbReference type="VEuPathDB" id="FungiDB:A1Q1_00796"/>
<dbReference type="AlphaFoldDB" id="J5TUB3"/>
<dbReference type="PROSITE" id="PS00646">
    <property type="entry name" value="RIBOSOMAL_S13_1"/>
    <property type="match status" value="1"/>
</dbReference>
<proteinExistence type="inferred from homology"/>
<dbReference type="PANTHER" id="PTHR10871">
    <property type="entry name" value="30S RIBOSOMAL PROTEIN S13/40S RIBOSOMAL PROTEIN S18"/>
    <property type="match status" value="1"/>
</dbReference>
<dbReference type="Pfam" id="PF00416">
    <property type="entry name" value="Ribosomal_S13"/>
    <property type="match status" value="1"/>
</dbReference>
<evidence type="ECO:0000313" key="7">
    <source>
        <dbReference type="Proteomes" id="UP000002748"/>
    </source>
</evidence>